<protein>
    <recommendedName>
        <fullName evidence="2">Stc1 domain-containing protein</fullName>
    </recommendedName>
</protein>
<dbReference type="EMBL" id="MU003773">
    <property type="protein sequence ID" value="KAF2724115.1"/>
    <property type="molecule type" value="Genomic_DNA"/>
</dbReference>
<proteinExistence type="predicted"/>
<dbReference type="OrthoDB" id="3514033at2759"/>
<evidence type="ECO:0000259" key="2">
    <source>
        <dbReference type="Pfam" id="PF12898"/>
    </source>
</evidence>
<feature type="region of interest" description="Disordered" evidence="1">
    <location>
        <begin position="266"/>
        <end position="293"/>
    </location>
</feature>
<dbReference type="Pfam" id="PF12898">
    <property type="entry name" value="Stc1"/>
    <property type="match status" value="1"/>
</dbReference>
<feature type="compositionally biased region" description="Basic and acidic residues" evidence="1">
    <location>
        <begin position="119"/>
        <end position="129"/>
    </location>
</feature>
<dbReference type="InterPro" id="IPR024630">
    <property type="entry name" value="Stc1"/>
</dbReference>
<accession>A0A9P4QDB8</accession>
<name>A0A9P4QDB8_9PEZI</name>
<keyword evidence="4" id="KW-1185">Reference proteome</keyword>
<dbReference type="AlphaFoldDB" id="A0A9P4QDB8"/>
<feature type="compositionally biased region" description="Acidic residues" evidence="1">
    <location>
        <begin position="270"/>
        <end position="293"/>
    </location>
</feature>
<feature type="compositionally biased region" description="Polar residues" evidence="1">
    <location>
        <begin position="130"/>
        <end position="140"/>
    </location>
</feature>
<gene>
    <name evidence="3" type="ORF">K431DRAFT_165545</name>
</gene>
<comment type="caution">
    <text evidence="3">The sequence shown here is derived from an EMBL/GenBank/DDBJ whole genome shotgun (WGS) entry which is preliminary data.</text>
</comment>
<reference evidence="3" key="1">
    <citation type="journal article" date="2020" name="Stud. Mycol.">
        <title>101 Dothideomycetes genomes: a test case for predicting lifestyles and emergence of pathogens.</title>
        <authorList>
            <person name="Haridas S."/>
            <person name="Albert R."/>
            <person name="Binder M."/>
            <person name="Bloem J."/>
            <person name="Labutti K."/>
            <person name="Salamov A."/>
            <person name="Andreopoulos B."/>
            <person name="Baker S."/>
            <person name="Barry K."/>
            <person name="Bills G."/>
            <person name="Bluhm B."/>
            <person name="Cannon C."/>
            <person name="Castanera R."/>
            <person name="Culley D."/>
            <person name="Daum C."/>
            <person name="Ezra D."/>
            <person name="Gonzalez J."/>
            <person name="Henrissat B."/>
            <person name="Kuo A."/>
            <person name="Liang C."/>
            <person name="Lipzen A."/>
            <person name="Lutzoni F."/>
            <person name="Magnuson J."/>
            <person name="Mondo S."/>
            <person name="Nolan M."/>
            <person name="Ohm R."/>
            <person name="Pangilinan J."/>
            <person name="Park H.-J."/>
            <person name="Ramirez L."/>
            <person name="Alfaro M."/>
            <person name="Sun H."/>
            <person name="Tritt A."/>
            <person name="Yoshinaga Y."/>
            <person name="Zwiers L.-H."/>
            <person name="Turgeon B."/>
            <person name="Goodwin S."/>
            <person name="Spatafora J."/>
            <person name="Crous P."/>
            <person name="Grigoriev I."/>
        </authorList>
    </citation>
    <scope>NUCLEOTIDE SEQUENCE</scope>
    <source>
        <strain evidence="3">CBS 116435</strain>
    </source>
</reference>
<organism evidence="3 4">
    <name type="scientific">Polychaeton citri CBS 116435</name>
    <dbReference type="NCBI Taxonomy" id="1314669"/>
    <lineage>
        <taxon>Eukaryota</taxon>
        <taxon>Fungi</taxon>
        <taxon>Dikarya</taxon>
        <taxon>Ascomycota</taxon>
        <taxon>Pezizomycotina</taxon>
        <taxon>Dothideomycetes</taxon>
        <taxon>Dothideomycetidae</taxon>
        <taxon>Capnodiales</taxon>
        <taxon>Capnodiaceae</taxon>
        <taxon>Polychaeton</taxon>
    </lineage>
</organism>
<evidence type="ECO:0000313" key="3">
    <source>
        <dbReference type="EMBL" id="KAF2724115.1"/>
    </source>
</evidence>
<evidence type="ECO:0000313" key="4">
    <source>
        <dbReference type="Proteomes" id="UP000799441"/>
    </source>
</evidence>
<sequence length="293" mass="31656">MPQSRWGALALRNARVPEKIICLRCEVVKTQYSFSEKRKKDLLDRIAGDVRFDPVKTPLVPCTSCTGQQAFEIECTGCKVTLPRGKFSKKQASNPHEALCWSCMEEVQNTESLPLNSYEDLKGGDESQHESLTYTSGSSRAGSTIVGPMSGLSLNSTGYCSSPSSGGVSVSATPAGSTIAPSSGLSSTFVPLHLQREYLRRESDASSQISITTTVKADSHLGWADPSHKPVQDPAVYNKSRSFAKIRSPNTAVVFDAARLAKNKLKATLDDDDVGVQSSDDDDDDDNDDIPVM</sequence>
<evidence type="ECO:0000256" key="1">
    <source>
        <dbReference type="SAM" id="MobiDB-lite"/>
    </source>
</evidence>
<feature type="domain" description="Stc1" evidence="2">
    <location>
        <begin position="22"/>
        <end position="105"/>
    </location>
</feature>
<feature type="region of interest" description="Disordered" evidence="1">
    <location>
        <begin position="115"/>
        <end position="140"/>
    </location>
</feature>
<dbReference type="Proteomes" id="UP000799441">
    <property type="component" value="Unassembled WGS sequence"/>
</dbReference>